<evidence type="ECO:0000313" key="1">
    <source>
        <dbReference type="EMBL" id="GER45588.1"/>
    </source>
</evidence>
<accession>A0A5A7QKY8</accession>
<dbReference type="Proteomes" id="UP000325081">
    <property type="component" value="Unassembled WGS sequence"/>
</dbReference>
<keyword evidence="2" id="KW-1185">Reference proteome</keyword>
<reference evidence="2" key="1">
    <citation type="journal article" date="2019" name="Curr. Biol.">
        <title>Genome Sequence of Striga asiatica Provides Insight into the Evolution of Plant Parasitism.</title>
        <authorList>
            <person name="Yoshida S."/>
            <person name="Kim S."/>
            <person name="Wafula E.K."/>
            <person name="Tanskanen J."/>
            <person name="Kim Y.M."/>
            <person name="Honaas L."/>
            <person name="Yang Z."/>
            <person name="Spallek T."/>
            <person name="Conn C.E."/>
            <person name="Ichihashi Y."/>
            <person name="Cheong K."/>
            <person name="Cui S."/>
            <person name="Der J.P."/>
            <person name="Gundlach H."/>
            <person name="Jiao Y."/>
            <person name="Hori C."/>
            <person name="Ishida J.K."/>
            <person name="Kasahara H."/>
            <person name="Kiba T."/>
            <person name="Kim M.S."/>
            <person name="Koo N."/>
            <person name="Laohavisit A."/>
            <person name="Lee Y.H."/>
            <person name="Lumba S."/>
            <person name="McCourt P."/>
            <person name="Mortimer J.C."/>
            <person name="Mutuku J.M."/>
            <person name="Nomura T."/>
            <person name="Sasaki-Sekimoto Y."/>
            <person name="Seto Y."/>
            <person name="Wang Y."/>
            <person name="Wakatake T."/>
            <person name="Sakakibara H."/>
            <person name="Demura T."/>
            <person name="Yamaguchi S."/>
            <person name="Yoneyama K."/>
            <person name="Manabe R.I."/>
            <person name="Nelson D.C."/>
            <person name="Schulman A.H."/>
            <person name="Timko M.P."/>
            <person name="dePamphilis C.W."/>
            <person name="Choi D."/>
            <person name="Shirasu K."/>
        </authorList>
    </citation>
    <scope>NUCLEOTIDE SEQUENCE [LARGE SCALE GENOMIC DNA]</scope>
    <source>
        <strain evidence="2">cv. UVA1</strain>
    </source>
</reference>
<evidence type="ECO:0000313" key="2">
    <source>
        <dbReference type="Proteomes" id="UP000325081"/>
    </source>
</evidence>
<dbReference type="AlphaFoldDB" id="A0A5A7QKY8"/>
<name>A0A5A7QKY8_STRAF</name>
<dbReference type="EMBL" id="BKCP01007183">
    <property type="protein sequence ID" value="GER45588.1"/>
    <property type="molecule type" value="Genomic_DNA"/>
</dbReference>
<gene>
    <name evidence="1" type="ORF">STAS_22568</name>
</gene>
<comment type="caution">
    <text evidence="1">The sequence shown here is derived from an EMBL/GenBank/DDBJ whole genome shotgun (WGS) entry which is preliminary data.</text>
</comment>
<sequence>MDPKEQLIMLTWKSTSSCWFGTKLRPKDALAQDIASRALASLCALYQGFCCLVPVPLDQVPFQRLDPLNHPVGIGAFQRWYNLGIKPFYLKSAPWPAFVAVVSSSIPPGSSFTVPSYQIAVLATPIAEERDRANEPGYEESPKQKEYHVSVQGRWHKSRESYREERLGFFHSLLSEVLSNTPLNQEVLRRGTTSYETELEGEERSVAALLASKAN</sequence>
<proteinExistence type="predicted"/>
<organism evidence="1 2">
    <name type="scientific">Striga asiatica</name>
    <name type="common">Asiatic witchweed</name>
    <name type="synonym">Buchnera asiatica</name>
    <dbReference type="NCBI Taxonomy" id="4170"/>
    <lineage>
        <taxon>Eukaryota</taxon>
        <taxon>Viridiplantae</taxon>
        <taxon>Streptophyta</taxon>
        <taxon>Embryophyta</taxon>
        <taxon>Tracheophyta</taxon>
        <taxon>Spermatophyta</taxon>
        <taxon>Magnoliopsida</taxon>
        <taxon>eudicotyledons</taxon>
        <taxon>Gunneridae</taxon>
        <taxon>Pentapetalae</taxon>
        <taxon>asterids</taxon>
        <taxon>lamiids</taxon>
        <taxon>Lamiales</taxon>
        <taxon>Orobanchaceae</taxon>
        <taxon>Buchnereae</taxon>
        <taxon>Striga</taxon>
    </lineage>
</organism>
<protein>
    <submittedName>
        <fullName evidence="1">Metal cation transporter ATPase P-type CtpE</fullName>
    </submittedName>
</protein>